<gene>
    <name evidence="2" type="ORF">RDV89_01740</name>
</gene>
<dbReference type="InterPro" id="IPR011249">
    <property type="entry name" value="Metalloenz_LuxS/M16"/>
</dbReference>
<dbReference type="InterPro" id="IPR011765">
    <property type="entry name" value="Pept_M16_N"/>
</dbReference>
<accession>A0ABU3PRD1</accession>
<reference evidence="2 3" key="1">
    <citation type="submission" date="2023-08" db="EMBL/GenBank/DDBJ databases">
        <title>Nocardioides seae sp. nov., a bacterium isolated from a soil.</title>
        <authorList>
            <person name="Wang X."/>
        </authorList>
    </citation>
    <scope>NUCLEOTIDE SEQUENCE [LARGE SCALE GENOMIC DNA]</scope>
    <source>
        <strain evidence="2 3">YZH12</strain>
    </source>
</reference>
<comment type="caution">
    <text evidence="2">The sequence shown here is derived from an EMBL/GenBank/DDBJ whole genome shotgun (WGS) entry which is preliminary data.</text>
</comment>
<dbReference type="Pfam" id="PF00675">
    <property type="entry name" value="Peptidase_M16"/>
    <property type="match status" value="1"/>
</dbReference>
<feature type="domain" description="Peptidase M16 N-terminal" evidence="1">
    <location>
        <begin position="45"/>
        <end position="133"/>
    </location>
</feature>
<dbReference type="EMBL" id="JAVYII010000001">
    <property type="protein sequence ID" value="MDT9591772.1"/>
    <property type="molecule type" value="Genomic_DNA"/>
</dbReference>
<dbReference type="SUPFAM" id="SSF63411">
    <property type="entry name" value="LuxS/MPP-like metallohydrolase"/>
    <property type="match status" value="2"/>
</dbReference>
<evidence type="ECO:0000313" key="2">
    <source>
        <dbReference type="EMBL" id="MDT9591772.1"/>
    </source>
</evidence>
<organism evidence="2 3">
    <name type="scientific">Nocardioides imazamoxiresistens</name>
    <dbReference type="NCBI Taxonomy" id="3231893"/>
    <lineage>
        <taxon>Bacteria</taxon>
        <taxon>Bacillati</taxon>
        <taxon>Actinomycetota</taxon>
        <taxon>Actinomycetes</taxon>
        <taxon>Propionibacteriales</taxon>
        <taxon>Nocardioidaceae</taxon>
        <taxon>Nocardioides</taxon>
    </lineage>
</organism>
<name>A0ABU3PRD1_9ACTN</name>
<dbReference type="Gene3D" id="3.30.830.10">
    <property type="entry name" value="Metalloenzyme, LuxS/M16 peptidase-like"/>
    <property type="match status" value="2"/>
</dbReference>
<evidence type="ECO:0000313" key="3">
    <source>
        <dbReference type="Proteomes" id="UP001268542"/>
    </source>
</evidence>
<evidence type="ECO:0000259" key="1">
    <source>
        <dbReference type="Pfam" id="PF00675"/>
    </source>
</evidence>
<proteinExistence type="predicted"/>
<dbReference type="RefSeq" id="WP_315730801.1">
    <property type="nucleotide sequence ID" value="NZ_JAVYII010000001.1"/>
</dbReference>
<keyword evidence="3" id="KW-1185">Reference proteome</keyword>
<protein>
    <submittedName>
        <fullName evidence="2">Insulinase family protein</fullName>
    </submittedName>
</protein>
<dbReference type="Proteomes" id="UP001268542">
    <property type="component" value="Unassembled WGS sequence"/>
</dbReference>
<sequence length="515" mass="54680">MSSFAATGDATAQVPPVATVLGPFETEHQGVPLCWVEAPGTVVGGLTFGVGAADEPAHLVGITHLVEHLLFRSMGTTNLRANAVTGVDTVTFFTVGTVDEVVDFLHDVARAVREPRFTEADLERELHVVRAERPNGVDAVPGLLTHRFGLGGPGNAAAGWPALPAVTLDEARGWVARWFVAQNAALTLSTAPPADLDVRLPAGRRPSRTEPVERVRVPTLVATPKAGVGISLLVPAEHADLLADCLLQEVTTELRTRRALVYCVDTETVPVGADRCQVELLLDPLTADVPAVAEGAVLLLRRLAHDGFAAEVLAEAVDALAAGRGLLDEPLQRLGRWADAAVIGRRPPPDPADEVARARAVTSADLAAVLAGALPTLVVAHEEDAPVEERASALGLEVDDGLPFEETRDRVPRGVRMRRPRGGGPRLGVDAHHVWGRVGGTARRIPLADVVLVVVDEDAAVLVVDRMGRALALRPEQWPRAEAMAEQIAAGAPDAVVRRAVWPDRGRSRFRRSGL</sequence>